<proteinExistence type="predicted"/>
<evidence type="ECO:0000313" key="4">
    <source>
        <dbReference type="Proteomes" id="UP000544222"/>
    </source>
</evidence>
<keyword evidence="2" id="KW-0812">Transmembrane</keyword>
<name>A0A7W5DRJ0_9PORP</name>
<dbReference type="RefSeq" id="WP_183413179.1">
    <property type="nucleotide sequence ID" value="NZ_JACHYB010000001.1"/>
</dbReference>
<keyword evidence="2" id="KW-0472">Membrane</keyword>
<evidence type="ECO:0000256" key="2">
    <source>
        <dbReference type="SAM" id="Phobius"/>
    </source>
</evidence>
<keyword evidence="2" id="KW-1133">Transmembrane helix</keyword>
<keyword evidence="4" id="KW-1185">Reference proteome</keyword>
<dbReference type="InterPro" id="IPR027890">
    <property type="entry name" value="DUF4491"/>
</dbReference>
<feature type="transmembrane region" description="Helical" evidence="2">
    <location>
        <begin position="6"/>
        <end position="24"/>
    </location>
</feature>
<evidence type="ECO:0008006" key="5">
    <source>
        <dbReference type="Google" id="ProtNLM"/>
    </source>
</evidence>
<sequence>MNLDGAIIGFISFVIIGLFHPLVIKAEYYWGQKSRWAFLIVGILTIGASLWAHQTLLSAILGVFGFSCLWSIKEIKEQEQRVKDGRFPQNPKRMKQAENQ</sequence>
<protein>
    <recommendedName>
        <fullName evidence="5">DUF4491 domain-containing protein</fullName>
    </recommendedName>
</protein>
<accession>A0A7W5DRJ0</accession>
<dbReference type="AlphaFoldDB" id="A0A7W5DRJ0"/>
<feature type="region of interest" description="Disordered" evidence="1">
    <location>
        <begin position="79"/>
        <end position="100"/>
    </location>
</feature>
<dbReference type="Pfam" id="PF14898">
    <property type="entry name" value="DUF4491"/>
    <property type="match status" value="1"/>
</dbReference>
<dbReference type="Proteomes" id="UP000544222">
    <property type="component" value="Unassembled WGS sequence"/>
</dbReference>
<reference evidence="3 4" key="1">
    <citation type="submission" date="2020-08" db="EMBL/GenBank/DDBJ databases">
        <title>Genomic Encyclopedia of Type Strains, Phase IV (KMG-IV): sequencing the most valuable type-strain genomes for metagenomic binning, comparative biology and taxonomic classification.</title>
        <authorList>
            <person name="Goeker M."/>
        </authorList>
    </citation>
    <scope>NUCLEOTIDE SEQUENCE [LARGE SCALE GENOMIC DNA]</scope>
    <source>
        <strain evidence="3 4">DSM 27471</strain>
    </source>
</reference>
<gene>
    <name evidence="3" type="ORF">FHX64_001588</name>
</gene>
<comment type="caution">
    <text evidence="3">The sequence shown here is derived from an EMBL/GenBank/DDBJ whole genome shotgun (WGS) entry which is preliminary data.</text>
</comment>
<dbReference type="EMBL" id="JACHYB010000001">
    <property type="protein sequence ID" value="MBB3187425.1"/>
    <property type="molecule type" value="Genomic_DNA"/>
</dbReference>
<feature type="transmembrane region" description="Helical" evidence="2">
    <location>
        <begin position="36"/>
        <end position="52"/>
    </location>
</feature>
<evidence type="ECO:0000313" key="3">
    <source>
        <dbReference type="EMBL" id="MBB3187425.1"/>
    </source>
</evidence>
<evidence type="ECO:0000256" key="1">
    <source>
        <dbReference type="SAM" id="MobiDB-lite"/>
    </source>
</evidence>
<organism evidence="3 4">
    <name type="scientific">Microbacter margulisiae</name>
    <dbReference type="NCBI Taxonomy" id="1350067"/>
    <lineage>
        <taxon>Bacteria</taxon>
        <taxon>Pseudomonadati</taxon>
        <taxon>Bacteroidota</taxon>
        <taxon>Bacteroidia</taxon>
        <taxon>Bacteroidales</taxon>
        <taxon>Porphyromonadaceae</taxon>
        <taxon>Microbacter</taxon>
    </lineage>
</organism>